<proteinExistence type="predicted"/>
<protein>
    <submittedName>
        <fullName evidence="1">Uncharacterized protein</fullName>
    </submittedName>
</protein>
<dbReference type="RefSeq" id="WP_205047871.1">
    <property type="nucleotide sequence ID" value="NZ_CAJVAX010000017.1"/>
</dbReference>
<sequence length="63" mass="6554">MLRAAGAAYRARLTGASADLRDLIALAPQLTNTAYRELLIGYACEGVGLSSGLVAEARRLSSS</sequence>
<dbReference type="AlphaFoldDB" id="A0A9W4H131"/>
<evidence type="ECO:0000313" key="1">
    <source>
        <dbReference type="EMBL" id="CAG7640495.1"/>
    </source>
</evidence>
<comment type="caution">
    <text evidence="1">The sequence shown here is derived from an EMBL/GenBank/DDBJ whole genome shotgun (WGS) entry which is preliminary data.</text>
</comment>
<keyword evidence="2" id="KW-1185">Reference proteome</keyword>
<dbReference type="EMBL" id="CAJVAX010000017">
    <property type="protein sequence ID" value="CAG7640495.1"/>
    <property type="molecule type" value="Genomic_DNA"/>
</dbReference>
<name>A0A9W4H131_9ACTN</name>
<reference evidence="1" key="1">
    <citation type="submission" date="2021-06" db="EMBL/GenBank/DDBJ databases">
        <authorList>
            <person name="Arsene-Ploetze F."/>
        </authorList>
    </citation>
    <scope>NUCLEOTIDE SEQUENCE</scope>
    <source>
        <strain evidence="1">SBRY1</strain>
    </source>
</reference>
<gene>
    <name evidence="1" type="ORF">SBRY_30435</name>
</gene>
<evidence type="ECO:0000313" key="2">
    <source>
        <dbReference type="Proteomes" id="UP001153328"/>
    </source>
</evidence>
<dbReference type="Proteomes" id="UP001153328">
    <property type="component" value="Unassembled WGS sequence"/>
</dbReference>
<organism evidence="1 2">
    <name type="scientific">Actinacidiphila bryophytorum</name>
    <dbReference type="NCBI Taxonomy" id="1436133"/>
    <lineage>
        <taxon>Bacteria</taxon>
        <taxon>Bacillati</taxon>
        <taxon>Actinomycetota</taxon>
        <taxon>Actinomycetes</taxon>
        <taxon>Kitasatosporales</taxon>
        <taxon>Streptomycetaceae</taxon>
        <taxon>Actinacidiphila</taxon>
    </lineage>
</organism>
<accession>A0A9W4H131</accession>